<evidence type="ECO:0000256" key="3">
    <source>
        <dbReference type="ARBA" id="ARBA00023315"/>
    </source>
</evidence>
<dbReference type="InterPro" id="IPR016181">
    <property type="entry name" value="Acyl_CoA_acyltransferase"/>
</dbReference>
<dbReference type="PANTHER" id="PTHR13256">
    <property type="entry name" value="N-ACETYLTRANSFERASE 9"/>
    <property type="match status" value="1"/>
</dbReference>
<dbReference type="SUPFAM" id="SSF55729">
    <property type="entry name" value="Acyl-CoA N-acyltransferases (Nat)"/>
    <property type="match status" value="1"/>
</dbReference>
<keyword evidence="3" id="KW-0012">Acyltransferase</keyword>
<feature type="domain" description="N-acetyltransferase" evidence="5">
    <location>
        <begin position="222"/>
        <end position="286"/>
    </location>
</feature>
<dbReference type="AlphaFoldDB" id="G0TY57"/>
<protein>
    <submittedName>
        <fullName evidence="6">Putative N-acetyltransferase</fullName>
    </submittedName>
</protein>
<proteinExistence type="inferred from homology"/>
<keyword evidence="4" id="KW-0812">Transmembrane</keyword>
<gene>
    <name evidence="6" type="ORF">TVY486_0702390</name>
</gene>
<keyword evidence="2 6" id="KW-0808">Transferase</keyword>
<dbReference type="PANTHER" id="PTHR13256:SF16">
    <property type="entry name" value="ALPHA_BETA-TUBULIN-N-ACETYLTRANSFERASE 9"/>
    <property type="match status" value="1"/>
</dbReference>
<dbReference type="InterPro" id="IPR039135">
    <property type="entry name" value="NAT9-like"/>
</dbReference>
<evidence type="ECO:0000259" key="5">
    <source>
        <dbReference type="Pfam" id="PF13302"/>
    </source>
</evidence>
<evidence type="ECO:0000256" key="1">
    <source>
        <dbReference type="ARBA" id="ARBA00009342"/>
    </source>
</evidence>
<evidence type="ECO:0000256" key="2">
    <source>
        <dbReference type="ARBA" id="ARBA00022679"/>
    </source>
</evidence>
<name>G0TY57_TRYVY</name>
<dbReference type="GO" id="GO:0008080">
    <property type="term" value="F:N-acetyltransferase activity"/>
    <property type="evidence" value="ECO:0007669"/>
    <property type="project" value="InterPro"/>
</dbReference>
<organism evidence="6">
    <name type="scientific">Trypanosoma vivax (strain Y486)</name>
    <dbReference type="NCBI Taxonomy" id="1055687"/>
    <lineage>
        <taxon>Eukaryota</taxon>
        <taxon>Discoba</taxon>
        <taxon>Euglenozoa</taxon>
        <taxon>Kinetoplastea</taxon>
        <taxon>Metakinetoplastina</taxon>
        <taxon>Trypanosomatida</taxon>
        <taxon>Trypanosomatidae</taxon>
        <taxon>Trypanosoma</taxon>
        <taxon>Duttonella</taxon>
    </lineage>
</organism>
<reference evidence="6" key="1">
    <citation type="journal article" date="2012" name="Proc. Natl. Acad. Sci. U.S.A.">
        <title>Antigenic diversity is generated by distinct evolutionary mechanisms in African trypanosome species.</title>
        <authorList>
            <person name="Jackson A.P."/>
            <person name="Berry A."/>
            <person name="Aslett M."/>
            <person name="Allison H.C."/>
            <person name="Burton P."/>
            <person name="Vavrova-Anderson J."/>
            <person name="Brown R."/>
            <person name="Browne H."/>
            <person name="Corton N."/>
            <person name="Hauser H."/>
            <person name="Gamble J."/>
            <person name="Gilderthorp R."/>
            <person name="Marcello L."/>
            <person name="McQuillan J."/>
            <person name="Otto T.D."/>
            <person name="Quail M.A."/>
            <person name="Sanders M.J."/>
            <person name="van Tonder A."/>
            <person name="Ginger M.L."/>
            <person name="Field M.C."/>
            <person name="Barry J.D."/>
            <person name="Hertz-Fowler C."/>
            <person name="Berriman M."/>
        </authorList>
    </citation>
    <scope>NUCLEOTIDE SEQUENCE</scope>
    <source>
        <strain evidence="6">Y486</strain>
    </source>
</reference>
<dbReference type="Pfam" id="PF13302">
    <property type="entry name" value="Acetyltransf_3"/>
    <property type="match status" value="1"/>
</dbReference>
<keyword evidence="4" id="KW-1133">Transmembrane helix</keyword>
<evidence type="ECO:0000256" key="4">
    <source>
        <dbReference type="SAM" id="Phobius"/>
    </source>
</evidence>
<evidence type="ECO:0000313" key="6">
    <source>
        <dbReference type="EMBL" id="CCC48902.1"/>
    </source>
</evidence>
<dbReference type="InterPro" id="IPR000182">
    <property type="entry name" value="GNAT_dom"/>
</dbReference>
<comment type="similarity">
    <text evidence="1">Belongs to the acetyltransferase family. GNAT subfamily.</text>
</comment>
<dbReference type="Gene3D" id="3.40.630.30">
    <property type="match status" value="2"/>
</dbReference>
<dbReference type="EMBL" id="HE573023">
    <property type="protein sequence ID" value="CCC48902.1"/>
    <property type="molecule type" value="Genomic_DNA"/>
</dbReference>
<feature type="transmembrane region" description="Helical" evidence="4">
    <location>
        <begin position="28"/>
        <end position="51"/>
    </location>
</feature>
<accession>G0TY57</accession>
<dbReference type="VEuPathDB" id="TriTrypDB:TvY486_0702390"/>
<sequence>MIVAHDHCFMCRAVLIILVKDKGKVPTLVFFFLPVCEIVCVVVAFTFRLYYYAMYNKNVLINGPRLRLVPYLEHHVPLYHYWMCDHHLLESTASNPLSLSEEYENQKEWLLAEDKLTFILLAPFSLGSSSVCSCEGEAINGSRKADKDAGSHLPCSCGTEGAPTGNPGGVSERYCMIGDCNLFLLHAGEEAEEPEEYRADGLVGGNSSNTEQGHSVVAKTPLGGGRCFEVEVMIAESSFRRKGLAEEAVRLLMSYALDKLEASCFVAKILRNNVASVCLFASKLGFCFLREVHVFGEVHYRKHFSALEKEAWLNASGYRVDTYDEAVERNLMVIYSPPGTISAQC</sequence>
<keyword evidence="4" id="KW-0472">Membrane</keyword>